<evidence type="ECO:0008006" key="9">
    <source>
        <dbReference type="Google" id="ProtNLM"/>
    </source>
</evidence>
<proteinExistence type="inferred from homology"/>
<dbReference type="InterPro" id="IPR036396">
    <property type="entry name" value="Cyt_P450_sf"/>
</dbReference>
<evidence type="ECO:0000256" key="5">
    <source>
        <dbReference type="ARBA" id="ARBA00023004"/>
    </source>
</evidence>
<organism evidence="7 8">
    <name type="scientific">Neofusicoccum ribis</name>
    <dbReference type="NCBI Taxonomy" id="45134"/>
    <lineage>
        <taxon>Eukaryota</taxon>
        <taxon>Fungi</taxon>
        <taxon>Dikarya</taxon>
        <taxon>Ascomycota</taxon>
        <taxon>Pezizomycotina</taxon>
        <taxon>Dothideomycetes</taxon>
        <taxon>Dothideomycetes incertae sedis</taxon>
        <taxon>Botryosphaeriales</taxon>
        <taxon>Botryosphaeriaceae</taxon>
        <taxon>Neofusicoccum</taxon>
    </lineage>
</organism>
<dbReference type="EMBL" id="JAJVDC020000089">
    <property type="protein sequence ID" value="KAL1625882.1"/>
    <property type="molecule type" value="Genomic_DNA"/>
</dbReference>
<comment type="similarity">
    <text evidence="2">Belongs to the cytochrome P450 family.</text>
</comment>
<comment type="cofactor">
    <cofactor evidence="1">
        <name>heme</name>
        <dbReference type="ChEBI" id="CHEBI:30413"/>
    </cofactor>
</comment>
<dbReference type="SUPFAM" id="SSF48264">
    <property type="entry name" value="Cytochrome P450"/>
    <property type="match status" value="1"/>
</dbReference>
<dbReference type="InterPro" id="IPR001128">
    <property type="entry name" value="Cyt_P450"/>
</dbReference>
<keyword evidence="5" id="KW-0408">Iron</keyword>
<sequence length="377" mass="41522">MERGLGAGGGPAVTDYEPRVQDTVNSLLKALDERAGTNVNISEWVGFFAFDTMGRVAYSQDFGMLDRGEGTVEVDGRSTSISALHETTKVFGILGPVPWLIKMIIQTNLASELAAFQQWCHSTMKYKQETFNPAASSPTDMSSHLLAFHHSAQDPTKRQTQRAIQNESILFIIAGSDTTASAITNAIFYLTRDRTRYLKLRALLDALPDSTARSLASVRYLDHVINETLRLKPPACEGLTRETPEGGITIPASPASGTKRDVFIPGNTVVSVPTWSLHRDVRLWGADADAFRPERFEGVDLNAEITPFIPFTRGAHTCPGKALGYVEMRAVIAGVVMRFDLKFAEGQEESAFDEGCLDTFTLTNPGLRVVMRRREDF</sequence>
<dbReference type="PANTHER" id="PTHR24305">
    <property type="entry name" value="CYTOCHROME P450"/>
    <property type="match status" value="1"/>
</dbReference>
<keyword evidence="3" id="KW-0479">Metal-binding</keyword>
<dbReference type="Gene3D" id="1.10.630.10">
    <property type="entry name" value="Cytochrome P450"/>
    <property type="match status" value="1"/>
</dbReference>
<evidence type="ECO:0000256" key="6">
    <source>
        <dbReference type="ARBA" id="ARBA00023033"/>
    </source>
</evidence>
<evidence type="ECO:0000256" key="3">
    <source>
        <dbReference type="ARBA" id="ARBA00022723"/>
    </source>
</evidence>
<keyword evidence="8" id="KW-1185">Reference proteome</keyword>
<comment type="caution">
    <text evidence="7">The sequence shown here is derived from an EMBL/GenBank/DDBJ whole genome shotgun (WGS) entry which is preliminary data.</text>
</comment>
<keyword evidence="6" id="KW-0503">Monooxygenase</keyword>
<protein>
    <recommendedName>
        <fullName evidence="9">Cytochrome P450</fullName>
    </recommendedName>
</protein>
<evidence type="ECO:0000256" key="1">
    <source>
        <dbReference type="ARBA" id="ARBA00001971"/>
    </source>
</evidence>
<dbReference type="PRINTS" id="PR00385">
    <property type="entry name" value="P450"/>
</dbReference>
<dbReference type="Proteomes" id="UP001521116">
    <property type="component" value="Unassembled WGS sequence"/>
</dbReference>
<evidence type="ECO:0000256" key="4">
    <source>
        <dbReference type="ARBA" id="ARBA00023002"/>
    </source>
</evidence>
<dbReference type="InterPro" id="IPR002403">
    <property type="entry name" value="Cyt_P450_E_grp-IV"/>
</dbReference>
<dbReference type="PRINTS" id="PR00465">
    <property type="entry name" value="EP450IV"/>
</dbReference>
<dbReference type="Pfam" id="PF00067">
    <property type="entry name" value="p450"/>
    <property type="match status" value="1"/>
</dbReference>
<keyword evidence="4" id="KW-0560">Oxidoreductase</keyword>
<name>A0ABR3SNR5_9PEZI</name>
<gene>
    <name evidence="7" type="ORF">SLS56_007121</name>
</gene>
<dbReference type="PANTHER" id="PTHR24305:SF187">
    <property type="entry name" value="P450, PUTATIVE (EUROFUNG)-RELATED"/>
    <property type="match status" value="1"/>
</dbReference>
<evidence type="ECO:0000256" key="2">
    <source>
        <dbReference type="ARBA" id="ARBA00010617"/>
    </source>
</evidence>
<accession>A0ABR3SNR5</accession>
<reference evidence="7 8" key="1">
    <citation type="submission" date="2024-02" db="EMBL/GenBank/DDBJ databases">
        <title>De novo assembly and annotation of 12 fungi associated with fruit tree decline syndrome in Ontario, Canada.</title>
        <authorList>
            <person name="Sulman M."/>
            <person name="Ellouze W."/>
            <person name="Ilyukhin E."/>
        </authorList>
    </citation>
    <scope>NUCLEOTIDE SEQUENCE [LARGE SCALE GENOMIC DNA]</scope>
    <source>
        <strain evidence="7 8">M1-105</strain>
    </source>
</reference>
<evidence type="ECO:0000313" key="7">
    <source>
        <dbReference type="EMBL" id="KAL1625882.1"/>
    </source>
</evidence>
<evidence type="ECO:0000313" key="8">
    <source>
        <dbReference type="Proteomes" id="UP001521116"/>
    </source>
</evidence>
<dbReference type="InterPro" id="IPR050121">
    <property type="entry name" value="Cytochrome_P450_monoxygenase"/>
</dbReference>